<name>A0A0G1UVW4_9BACT</name>
<dbReference type="EMBL" id="LCNT01000001">
    <property type="protein sequence ID" value="KKU61860.1"/>
    <property type="molecule type" value="Genomic_DNA"/>
</dbReference>
<dbReference type="AlphaFoldDB" id="A0A0G1UVW4"/>
<dbReference type="InterPro" id="IPR011576">
    <property type="entry name" value="Pyridox_Oxase_N"/>
</dbReference>
<dbReference type="Proteomes" id="UP000033860">
    <property type="component" value="Unassembled WGS sequence"/>
</dbReference>
<comment type="caution">
    <text evidence="2">The sequence shown here is derived from an EMBL/GenBank/DDBJ whole genome shotgun (WGS) entry which is preliminary data.</text>
</comment>
<evidence type="ECO:0000313" key="2">
    <source>
        <dbReference type="EMBL" id="KKU61860.1"/>
    </source>
</evidence>
<dbReference type="Gene3D" id="2.30.110.10">
    <property type="entry name" value="Electron Transport, Fmn-binding Protein, Chain A"/>
    <property type="match status" value="1"/>
</dbReference>
<evidence type="ECO:0000313" key="3">
    <source>
        <dbReference type="Proteomes" id="UP000033860"/>
    </source>
</evidence>
<organism evidence="2 3">
    <name type="scientific">Candidatus Beckwithbacteria bacterium GW2011_GWB1_47_15</name>
    <dbReference type="NCBI Taxonomy" id="1618371"/>
    <lineage>
        <taxon>Bacteria</taxon>
        <taxon>Candidatus Beckwithiibacteriota</taxon>
    </lineage>
</organism>
<proteinExistence type="predicted"/>
<protein>
    <recommendedName>
        <fullName evidence="1">Pyridoxamine 5'-phosphate oxidase N-terminal domain-containing protein</fullName>
    </recommendedName>
</protein>
<dbReference type="SUPFAM" id="SSF50475">
    <property type="entry name" value="FMN-binding split barrel"/>
    <property type="match status" value="1"/>
</dbReference>
<dbReference type="Pfam" id="PF01243">
    <property type="entry name" value="PNPOx_N"/>
    <property type="match status" value="1"/>
</dbReference>
<gene>
    <name evidence="2" type="ORF">UX85_C0001G0074</name>
</gene>
<feature type="domain" description="Pyridoxamine 5'-phosphate oxidase N-terminal" evidence="1">
    <location>
        <begin position="8"/>
        <end position="135"/>
    </location>
</feature>
<sequence length="156" mass="18006">MRSKSYYEKRAREIIDSIKYLTLSTASNNGSPWNSPVWYVRDEKYNFYFGSPKNTTHSKNIRDNGKGFVVIYDSRAPEGSGEGVYMTAKVKELTTDKEVKRAIEVMFKSDPKISASQFLGKGPLRLYLVKPQKIWMNDAEKKDGLYLDYRVPVKLE</sequence>
<reference evidence="2 3" key="1">
    <citation type="journal article" date="2015" name="Nature">
        <title>rRNA introns, odd ribosomes, and small enigmatic genomes across a large radiation of phyla.</title>
        <authorList>
            <person name="Brown C.T."/>
            <person name="Hug L.A."/>
            <person name="Thomas B.C."/>
            <person name="Sharon I."/>
            <person name="Castelle C.J."/>
            <person name="Singh A."/>
            <person name="Wilkins M.J."/>
            <person name="Williams K.H."/>
            <person name="Banfield J.F."/>
        </authorList>
    </citation>
    <scope>NUCLEOTIDE SEQUENCE [LARGE SCALE GENOMIC DNA]</scope>
</reference>
<dbReference type="InterPro" id="IPR012349">
    <property type="entry name" value="Split_barrel_FMN-bd"/>
</dbReference>
<evidence type="ECO:0000259" key="1">
    <source>
        <dbReference type="Pfam" id="PF01243"/>
    </source>
</evidence>
<accession>A0A0G1UVW4</accession>